<dbReference type="CDD" id="cd06339">
    <property type="entry name" value="PBP1_YraM_LppC_lipoprotein-like"/>
    <property type="match status" value="1"/>
</dbReference>
<keyword evidence="3" id="KW-0573">Peptidoglycan synthesis</keyword>
<dbReference type="Proteomes" id="UP000092627">
    <property type="component" value="Unassembled WGS sequence"/>
</dbReference>
<proteinExistence type="predicted"/>
<reference evidence="8 9" key="1">
    <citation type="submission" date="2016-06" db="EMBL/GenBank/DDBJ databases">
        <authorList>
            <person name="Kjaerup R.B."/>
            <person name="Dalgaard T.S."/>
            <person name="Juul-Madsen H.R."/>
        </authorList>
    </citation>
    <scope>NUCLEOTIDE SEQUENCE [LARGE SCALE GENOMIC DNA]</scope>
    <source>
        <strain evidence="8 9">CECT 5080</strain>
    </source>
</reference>
<name>A0A1A8T4V1_9GAMM</name>
<protein>
    <submittedName>
        <fullName evidence="8">Penicillin-binding protein activator LpoA</fullName>
    </submittedName>
</protein>
<accession>A0A1A8T4V1</accession>
<evidence type="ECO:0000256" key="5">
    <source>
        <dbReference type="ARBA" id="ARBA00023139"/>
    </source>
</evidence>
<dbReference type="PROSITE" id="PS51257">
    <property type="entry name" value="PROKAR_LIPOPROTEIN"/>
    <property type="match status" value="1"/>
</dbReference>
<organism evidence="8 9">
    <name type="scientific">Marinomonas aquimarina</name>
    <dbReference type="NCBI Taxonomy" id="295068"/>
    <lineage>
        <taxon>Bacteria</taxon>
        <taxon>Pseudomonadati</taxon>
        <taxon>Pseudomonadota</taxon>
        <taxon>Gammaproteobacteria</taxon>
        <taxon>Oceanospirillales</taxon>
        <taxon>Oceanospirillaceae</taxon>
        <taxon>Marinomonas</taxon>
    </lineage>
</organism>
<gene>
    <name evidence="8" type="primary">lpoA</name>
    <name evidence="8" type="ORF">MAQ5080_00776</name>
</gene>
<dbReference type="OrthoDB" id="6708821at2"/>
<keyword evidence="2" id="KW-0133">Cell shape</keyword>
<keyword evidence="7" id="KW-0449">Lipoprotein</keyword>
<dbReference type="GO" id="GO:0030234">
    <property type="term" value="F:enzyme regulator activity"/>
    <property type="evidence" value="ECO:0007669"/>
    <property type="project" value="TreeGrafter"/>
</dbReference>
<keyword evidence="5" id="KW-0564">Palmitate</keyword>
<evidence type="ECO:0000256" key="3">
    <source>
        <dbReference type="ARBA" id="ARBA00022984"/>
    </source>
</evidence>
<evidence type="ECO:0000256" key="6">
    <source>
        <dbReference type="ARBA" id="ARBA00023237"/>
    </source>
</evidence>
<dbReference type="SUPFAM" id="SSF48452">
    <property type="entry name" value="TPR-like"/>
    <property type="match status" value="1"/>
</dbReference>
<dbReference type="Pfam" id="PF04348">
    <property type="entry name" value="LppC"/>
    <property type="match status" value="1"/>
</dbReference>
<dbReference type="GO" id="GO:0008360">
    <property type="term" value="P:regulation of cell shape"/>
    <property type="evidence" value="ECO:0007669"/>
    <property type="project" value="UniProtKB-KW"/>
</dbReference>
<dbReference type="PANTHER" id="PTHR38038:SF1">
    <property type="entry name" value="PENICILLIN-BINDING PROTEIN ACTIVATOR LPOA"/>
    <property type="match status" value="1"/>
</dbReference>
<dbReference type="InterPro" id="IPR028082">
    <property type="entry name" value="Peripla_BP_I"/>
</dbReference>
<keyword evidence="9" id="KW-1185">Reference proteome</keyword>
<dbReference type="EMBL" id="FLOC01000003">
    <property type="protein sequence ID" value="SBS27300.1"/>
    <property type="molecule type" value="Genomic_DNA"/>
</dbReference>
<evidence type="ECO:0000256" key="2">
    <source>
        <dbReference type="ARBA" id="ARBA00022960"/>
    </source>
</evidence>
<dbReference type="InterPro" id="IPR011990">
    <property type="entry name" value="TPR-like_helical_dom_sf"/>
</dbReference>
<evidence type="ECO:0000313" key="9">
    <source>
        <dbReference type="Proteomes" id="UP000092627"/>
    </source>
</evidence>
<dbReference type="Gene3D" id="1.25.40.650">
    <property type="match status" value="1"/>
</dbReference>
<dbReference type="AlphaFoldDB" id="A0A1A8T4V1"/>
<dbReference type="PANTHER" id="PTHR38038">
    <property type="entry name" value="PENICILLIN-BINDING PROTEIN ACTIVATOR LPOA"/>
    <property type="match status" value="1"/>
</dbReference>
<keyword evidence="4" id="KW-0472">Membrane</keyword>
<dbReference type="STRING" id="295068.MAQ5080_00776"/>
<evidence type="ECO:0000256" key="4">
    <source>
        <dbReference type="ARBA" id="ARBA00023136"/>
    </source>
</evidence>
<evidence type="ECO:0000256" key="1">
    <source>
        <dbReference type="ARBA" id="ARBA00022729"/>
    </source>
</evidence>
<evidence type="ECO:0000313" key="8">
    <source>
        <dbReference type="EMBL" id="SBS27300.1"/>
    </source>
</evidence>
<sequence length="609" mass="68041">MSLFRSRIIPLSLVTLSLIGCGAIETSMPGPGMSNAQMEQGADLSDYNYALAQAQAQSTPEQAAPYYWAAAQALVMDEQFLKARTLLETYVLPVRSPSQFDGYLLMSDIALGQEMPMLALQMLSQATQLASAQRPGNNIKMLQQRAKVMASLDNWPNAVKDYMQLSLMLPAEQQEQNRSHLWQAIQNLTDNEMSYLEGNQLPLLDGWLDVSKILRQQALTVEQQVQAFQEWQQIHGSHPAAIYPPLDFQIMATLEQRMPNSVAVLLPMSSELKVASESILDGILQQYYANSSAQPNLHIIDTDQYDQFSQAYFAALNSGAETIIGPLRKQNVAQLGDLVQDIPTIALNQLESNRIIPNLYHFSLNVSDDIRELMAFAKKEGAENAAILSMESTWALRQSDQFKEVAKQTNLPVLTSLSYENTPIGRAQAVKQLLQVDESEARIRSVRQWTRQDVESTPRARQDLDYVYYVGKLGDAKQIRPLLNFYFAEDIPMLASQTIHDKTPSSNTKSEDIERIIFTELPAVLSETSQGGNAPFVLQRLSALGNDSYLLAKRLALFTNVKSAKVSAQTGIITLDDDGIFNRRPNIVTYKQGELIDAKESYFAQKEAE</sequence>
<evidence type="ECO:0000256" key="7">
    <source>
        <dbReference type="ARBA" id="ARBA00023288"/>
    </source>
</evidence>
<dbReference type="SUPFAM" id="SSF53822">
    <property type="entry name" value="Periplasmic binding protein-like I"/>
    <property type="match status" value="1"/>
</dbReference>
<keyword evidence="1" id="KW-0732">Signal</keyword>
<keyword evidence="6" id="KW-0998">Cell outer membrane</keyword>
<dbReference type="GO" id="GO:0031241">
    <property type="term" value="C:periplasmic side of cell outer membrane"/>
    <property type="evidence" value="ECO:0007669"/>
    <property type="project" value="TreeGrafter"/>
</dbReference>
<dbReference type="Gene3D" id="3.40.50.2300">
    <property type="match status" value="2"/>
</dbReference>
<dbReference type="GO" id="GO:0009252">
    <property type="term" value="P:peptidoglycan biosynthetic process"/>
    <property type="evidence" value="ECO:0007669"/>
    <property type="project" value="UniProtKB-KW"/>
</dbReference>
<dbReference type="InterPro" id="IPR007443">
    <property type="entry name" value="LpoA"/>
</dbReference>